<reference evidence="3 4" key="1">
    <citation type="journal article" date="2022" name="Res Sq">
        <title>Evolution of multicellular longitudinally dividing oral cavity symbionts (Neisseriaceae).</title>
        <authorList>
            <person name="Nyongesa S."/>
            <person name="Weber P."/>
            <person name="Bernet E."/>
            <person name="Pullido F."/>
            <person name="Nieckarz M."/>
            <person name="Delaby M."/>
            <person name="Nieves C."/>
            <person name="Viehboeck T."/>
            <person name="Krause N."/>
            <person name="Rivera-Millot A."/>
            <person name="Nakamura A."/>
            <person name="Vischer N."/>
            <person name="VanNieuwenhze M."/>
            <person name="Brun Y."/>
            <person name="Cava F."/>
            <person name="Bulgheresi S."/>
            <person name="Veyrier F."/>
        </authorList>
    </citation>
    <scope>NUCLEOTIDE SEQUENCE [LARGE SCALE GENOMIC DNA]</scope>
    <source>
        <strain evidence="3 4">SN4</strain>
    </source>
</reference>
<dbReference type="PROSITE" id="PS51186">
    <property type="entry name" value="GNAT"/>
    <property type="match status" value="1"/>
</dbReference>
<dbReference type="PANTHER" id="PTHR31435:SF9">
    <property type="entry name" value="PROTEIN NATD1"/>
    <property type="match status" value="1"/>
</dbReference>
<dbReference type="Gene3D" id="3.40.630.30">
    <property type="match status" value="1"/>
</dbReference>
<accession>A0ABY4E211</accession>
<dbReference type="SUPFAM" id="SSF55729">
    <property type="entry name" value="Acyl-CoA N-acyltransferases (Nat)"/>
    <property type="match status" value="1"/>
</dbReference>
<dbReference type="InterPro" id="IPR031165">
    <property type="entry name" value="GNAT_YJDJ"/>
</dbReference>
<evidence type="ECO:0000313" key="3">
    <source>
        <dbReference type="EMBL" id="UOO89391.1"/>
    </source>
</evidence>
<dbReference type="InterPro" id="IPR016181">
    <property type="entry name" value="Acyl_CoA_acyltransferase"/>
</dbReference>
<sequence>MAGQIEFRPNEQRWVYVLADGQVKGELNYLVRDDAHWHIHHTGVDASLQGQGIARLLVDAADAHAQAENIQLSSSCSYATKVLARKHA</sequence>
<dbReference type="EMBL" id="CP091511">
    <property type="protein sequence ID" value="UOO89391.1"/>
    <property type="molecule type" value="Genomic_DNA"/>
</dbReference>
<dbReference type="RefSeq" id="WP_058357090.1">
    <property type="nucleotide sequence ID" value="NZ_CABKVG010000010.1"/>
</dbReference>
<protein>
    <submittedName>
        <fullName evidence="3">N-acetyltransferase</fullName>
    </submittedName>
</protein>
<dbReference type="Pfam" id="PF14542">
    <property type="entry name" value="Acetyltransf_CG"/>
    <property type="match status" value="1"/>
</dbReference>
<dbReference type="InterPro" id="IPR000182">
    <property type="entry name" value="GNAT_dom"/>
</dbReference>
<dbReference type="PANTHER" id="PTHR31435">
    <property type="entry name" value="PROTEIN NATD1"/>
    <property type="match status" value="1"/>
</dbReference>
<keyword evidence="4" id="KW-1185">Reference proteome</keyword>
<name>A0ABY4E211_9NEIS</name>
<dbReference type="Proteomes" id="UP000832011">
    <property type="component" value="Chromosome"/>
</dbReference>
<evidence type="ECO:0000259" key="2">
    <source>
        <dbReference type="PROSITE" id="PS51729"/>
    </source>
</evidence>
<evidence type="ECO:0000259" key="1">
    <source>
        <dbReference type="PROSITE" id="PS51186"/>
    </source>
</evidence>
<dbReference type="CDD" id="cd04301">
    <property type="entry name" value="NAT_SF"/>
    <property type="match status" value="1"/>
</dbReference>
<dbReference type="PROSITE" id="PS51729">
    <property type="entry name" value="GNAT_YJDJ"/>
    <property type="match status" value="1"/>
</dbReference>
<evidence type="ECO:0000313" key="4">
    <source>
        <dbReference type="Proteomes" id="UP000832011"/>
    </source>
</evidence>
<proteinExistence type="predicted"/>
<dbReference type="InterPro" id="IPR045057">
    <property type="entry name" value="Gcn5-rel_NAT"/>
</dbReference>
<feature type="domain" description="N-acetyltransferase" evidence="1">
    <location>
        <begin position="1"/>
        <end position="88"/>
    </location>
</feature>
<feature type="domain" description="N-acetyltransferase" evidence="2">
    <location>
        <begin position="6"/>
        <end position="88"/>
    </location>
</feature>
<gene>
    <name evidence="3" type="ORF">LVJ82_18425</name>
</gene>
<organism evidence="3 4">
    <name type="scientific">Vitreoscilla massiliensis</name>
    <dbReference type="NCBI Taxonomy" id="1689272"/>
    <lineage>
        <taxon>Bacteria</taxon>
        <taxon>Pseudomonadati</taxon>
        <taxon>Pseudomonadota</taxon>
        <taxon>Betaproteobacteria</taxon>
        <taxon>Neisseriales</taxon>
        <taxon>Neisseriaceae</taxon>
        <taxon>Vitreoscilla</taxon>
    </lineage>
</organism>